<dbReference type="NCBIfam" id="NF003027">
    <property type="entry name" value="PRK03906.1"/>
    <property type="match status" value="1"/>
</dbReference>
<comment type="cofactor">
    <cofactor evidence="9">
        <name>Fe(2+)</name>
        <dbReference type="ChEBI" id="CHEBI:29033"/>
    </cofactor>
    <cofactor evidence="9">
        <name>Mn(2+)</name>
        <dbReference type="ChEBI" id="CHEBI:29035"/>
    </cofactor>
</comment>
<dbReference type="Pfam" id="PF03786">
    <property type="entry name" value="UxuA"/>
    <property type="match status" value="1"/>
</dbReference>
<dbReference type="PIRSF" id="PIRSF016049">
    <property type="entry name" value="Man_dehyd"/>
    <property type="match status" value="1"/>
</dbReference>
<proteinExistence type="inferred from homology"/>
<dbReference type="Proteomes" id="UP001148313">
    <property type="component" value="Unassembled WGS sequence"/>
</dbReference>
<sequence>MRQTWRWFGPLDRVTIGDARQAGAEAIVSALHHIPPGALWPLEEIAARHHDVSHNADGTATGLAWEVVESLPVSEAIKTMSGDWRGDIERYKASLSNLAEAGIRTVCYNFMPVLDWTRTDLAAPMDHGGTSMRFDLVDFAVFDMHILCRPSADRDYPKTVAELAGRRFTDMSDAQKRRLTENVTAGLPGAAEHWTLEGLRDQLANYAAIDADRLRQMHIDFLSEIVPLAERLDIRLCCHPDDPPFPLLGLPRVMSTAEDFRMLLSAVDSPSAGLTFCSGSLGSRPDNDIPAMASEFAERIHFVHLRNVTRETEGISCSFLEDEHLAGDTDMVAVISALLAEEGRRRDAGRADHRIPMRPDHGQDILDDLQRGAQPGYPAIGRLKGLAELRGVMHALQSAQRSGSQNEATGSTAGRQEALHAAFDS</sequence>
<dbReference type="SUPFAM" id="SSF51658">
    <property type="entry name" value="Xylose isomerase-like"/>
    <property type="match status" value="1"/>
</dbReference>
<evidence type="ECO:0000256" key="10">
    <source>
        <dbReference type="SAM" id="MobiDB-lite"/>
    </source>
</evidence>
<feature type="region of interest" description="Disordered" evidence="10">
    <location>
        <begin position="397"/>
        <end position="425"/>
    </location>
</feature>
<protein>
    <recommendedName>
        <fullName evidence="5 9">Mannonate dehydratase</fullName>
        <ecNumber evidence="5 9">4.2.1.8</ecNumber>
    </recommendedName>
    <alternativeName>
        <fullName evidence="9">D-mannonate hydro-lyase</fullName>
    </alternativeName>
</protein>
<evidence type="ECO:0000256" key="2">
    <source>
        <dbReference type="ARBA" id="ARBA00002713"/>
    </source>
</evidence>
<feature type="compositionally biased region" description="Polar residues" evidence="10">
    <location>
        <begin position="397"/>
        <end position="414"/>
    </location>
</feature>
<dbReference type="HAMAP" id="MF_00106">
    <property type="entry name" value="UxuA"/>
    <property type="match status" value="1"/>
</dbReference>
<comment type="caution">
    <text evidence="11">The sequence shown here is derived from an EMBL/GenBank/DDBJ whole genome shotgun (WGS) entry which is preliminary data.</text>
</comment>
<evidence type="ECO:0000256" key="9">
    <source>
        <dbReference type="HAMAP-Rule" id="MF_00106"/>
    </source>
</evidence>
<comment type="function">
    <text evidence="2 9">Catalyzes the dehydration of D-mannonate.</text>
</comment>
<dbReference type="GO" id="GO:0008927">
    <property type="term" value="F:mannonate dehydratase activity"/>
    <property type="evidence" value="ECO:0007669"/>
    <property type="project" value="UniProtKB-EC"/>
</dbReference>
<dbReference type="EC" id="4.2.1.8" evidence="5 9"/>
<keyword evidence="7 9" id="KW-0464">Manganese</keyword>
<dbReference type="InterPro" id="IPR004628">
    <property type="entry name" value="Man_deHydtase"/>
</dbReference>
<dbReference type="EMBL" id="JAPJZH010000013">
    <property type="protein sequence ID" value="MDA4847480.1"/>
    <property type="molecule type" value="Genomic_DNA"/>
</dbReference>
<dbReference type="Gene3D" id="3.20.20.150">
    <property type="entry name" value="Divalent-metal-dependent TIM barrel enzymes"/>
    <property type="match status" value="1"/>
</dbReference>
<comment type="similarity">
    <text evidence="4 9">Belongs to the mannonate dehydratase family.</text>
</comment>
<gene>
    <name evidence="9 11" type="primary">uxuA</name>
    <name evidence="11" type="ORF">OOZ53_19120</name>
</gene>
<organism evidence="11 12">
    <name type="scientific">Hoeflea poritis</name>
    <dbReference type="NCBI Taxonomy" id="2993659"/>
    <lineage>
        <taxon>Bacteria</taxon>
        <taxon>Pseudomonadati</taxon>
        <taxon>Pseudomonadota</taxon>
        <taxon>Alphaproteobacteria</taxon>
        <taxon>Hyphomicrobiales</taxon>
        <taxon>Rhizobiaceae</taxon>
        <taxon>Hoeflea</taxon>
    </lineage>
</organism>
<keyword evidence="6 9" id="KW-0408">Iron</keyword>
<name>A0ABT4VRZ4_9HYPH</name>
<dbReference type="PANTHER" id="PTHR30387:SF2">
    <property type="entry name" value="MANNONATE DEHYDRATASE"/>
    <property type="match status" value="1"/>
</dbReference>
<evidence type="ECO:0000256" key="5">
    <source>
        <dbReference type="ARBA" id="ARBA00012927"/>
    </source>
</evidence>
<dbReference type="NCBIfam" id="TIGR00695">
    <property type="entry name" value="uxuA"/>
    <property type="match status" value="1"/>
</dbReference>
<evidence type="ECO:0000313" key="12">
    <source>
        <dbReference type="Proteomes" id="UP001148313"/>
    </source>
</evidence>
<dbReference type="PANTHER" id="PTHR30387">
    <property type="entry name" value="MANNONATE DEHYDRATASE"/>
    <property type="match status" value="1"/>
</dbReference>
<evidence type="ECO:0000313" key="11">
    <source>
        <dbReference type="EMBL" id="MDA4847480.1"/>
    </source>
</evidence>
<evidence type="ECO:0000256" key="1">
    <source>
        <dbReference type="ARBA" id="ARBA00001794"/>
    </source>
</evidence>
<comment type="catalytic activity">
    <reaction evidence="1 9">
        <text>D-mannonate = 2-dehydro-3-deoxy-D-gluconate + H2O</text>
        <dbReference type="Rhea" id="RHEA:20097"/>
        <dbReference type="ChEBI" id="CHEBI:15377"/>
        <dbReference type="ChEBI" id="CHEBI:17767"/>
        <dbReference type="ChEBI" id="CHEBI:57990"/>
        <dbReference type="EC" id="4.2.1.8"/>
    </reaction>
</comment>
<evidence type="ECO:0000256" key="4">
    <source>
        <dbReference type="ARBA" id="ARBA00007389"/>
    </source>
</evidence>
<comment type="pathway">
    <text evidence="3 9">Carbohydrate metabolism; pentose and glucuronate interconversion.</text>
</comment>
<dbReference type="InterPro" id="IPR036237">
    <property type="entry name" value="Xyl_isomerase-like_sf"/>
</dbReference>
<dbReference type="RefSeq" id="WP_271091312.1">
    <property type="nucleotide sequence ID" value="NZ_JAPJZH010000013.1"/>
</dbReference>
<evidence type="ECO:0000256" key="8">
    <source>
        <dbReference type="ARBA" id="ARBA00023239"/>
    </source>
</evidence>
<reference evidence="11" key="1">
    <citation type="submission" date="2022-11" db="EMBL/GenBank/DDBJ databases">
        <title>Hoeflea poritis sp. nov., isolated from scleractinian coral Porites lutea.</title>
        <authorList>
            <person name="Zhang G."/>
            <person name="Wei Q."/>
            <person name="Cai L."/>
        </authorList>
    </citation>
    <scope>NUCLEOTIDE SEQUENCE</scope>
    <source>
        <strain evidence="11">E7-10</strain>
    </source>
</reference>
<accession>A0ABT4VRZ4</accession>
<evidence type="ECO:0000256" key="6">
    <source>
        <dbReference type="ARBA" id="ARBA00023004"/>
    </source>
</evidence>
<keyword evidence="8 9" id="KW-0456">Lyase</keyword>
<evidence type="ECO:0000256" key="7">
    <source>
        <dbReference type="ARBA" id="ARBA00023211"/>
    </source>
</evidence>
<evidence type="ECO:0000256" key="3">
    <source>
        <dbReference type="ARBA" id="ARBA00004892"/>
    </source>
</evidence>
<keyword evidence="12" id="KW-1185">Reference proteome</keyword>